<evidence type="ECO:0000256" key="5">
    <source>
        <dbReference type="ARBA" id="ARBA00022692"/>
    </source>
</evidence>
<organism evidence="14 15">
    <name type="scientific">Blastopirellula sediminis</name>
    <dbReference type="NCBI Taxonomy" id="2894196"/>
    <lineage>
        <taxon>Bacteria</taxon>
        <taxon>Pseudomonadati</taxon>
        <taxon>Planctomycetota</taxon>
        <taxon>Planctomycetia</taxon>
        <taxon>Pirellulales</taxon>
        <taxon>Pirellulaceae</taxon>
        <taxon>Blastopirellula</taxon>
    </lineage>
</organism>
<feature type="transmembrane region" description="Helical" evidence="12">
    <location>
        <begin position="154"/>
        <end position="174"/>
    </location>
</feature>
<keyword evidence="6 12" id="KW-1133">Transmembrane helix</keyword>
<evidence type="ECO:0000256" key="6">
    <source>
        <dbReference type="ARBA" id="ARBA00022989"/>
    </source>
</evidence>
<dbReference type="PANTHER" id="PTHR42985:SF40">
    <property type="entry name" value="LD47995P-RELATED"/>
    <property type="match status" value="1"/>
</dbReference>
<feature type="transmembrane region" description="Helical" evidence="12">
    <location>
        <begin position="353"/>
        <end position="373"/>
    </location>
</feature>
<keyword evidence="4" id="KW-1003">Cell membrane</keyword>
<feature type="transmembrane region" description="Helical" evidence="12">
    <location>
        <begin position="490"/>
        <end position="508"/>
    </location>
</feature>
<dbReference type="PROSITE" id="PS50283">
    <property type="entry name" value="NA_SOLUT_SYMP_3"/>
    <property type="match status" value="1"/>
</dbReference>
<gene>
    <name evidence="14" type="ORF">LOC68_22380</name>
</gene>
<evidence type="ECO:0000256" key="8">
    <source>
        <dbReference type="ARBA" id="ARBA00023065"/>
    </source>
</evidence>
<proteinExistence type="inferred from homology"/>
<feature type="signal peptide" evidence="13">
    <location>
        <begin position="1"/>
        <end position="26"/>
    </location>
</feature>
<dbReference type="NCBIfam" id="TIGR00813">
    <property type="entry name" value="sss"/>
    <property type="match status" value="1"/>
</dbReference>
<evidence type="ECO:0000256" key="4">
    <source>
        <dbReference type="ARBA" id="ARBA00022475"/>
    </source>
</evidence>
<dbReference type="PRINTS" id="PR00173">
    <property type="entry name" value="EDTRNSPORT"/>
</dbReference>
<dbReference type="InterPro" id="IPR051163">
    <property type="entry name" value="Sodium:Solute_Symporter_SSF"/>
</dbReference>
<evidence type="ECO:0000313" key="14">
    <source>
        <dbReference type="EMBL" id="MCC9631149.1"/>
    </source>
</evidence>
<feature type="transmembrane region" description="Helical" evidence="12">
    <location>
        <begin position="438"/>
        <end position="458"/>
    </location>
</feature>
<feature type="transmembrane region" description="Helical" evidence="12">
    <location>
        <begin position="42"/>
        <end position="62"/>
    </location>
</feature>
<dbReference type="GO" id="GO:0015293">
    <property type="term" value="F:symporter activity"/>
    <property type="evidence" value="ECO:0007669"/>
    <property type="project" value="TreeGrafter"/>
</dbReference>
<feature type="transmembrane region" description="Helical" evidence="12">
    <location>
        <begin position="268"/>
        <end position="287"/>
    </location>
</feature>
<evidence type="ECO:0000256" key="7">
    <source>
        <dbReference type="ARBA" id="ARBA00023053"/>
    </source>
</evidence>
<evidence type="ECO:0000256" key="11">
    <source>
        <dbReference type="RuleBase" id="RU362091"/>
    </source>
</evidence>
<feature type="transmembrane region" description="Helical" evidence="12">
    <location>
        <begin position="308"/>
        <end position="333"/>
    </location>
</feature>
<keyword evidence="9 12" id="KW-0472">Membrane</keyword>
<dbReference type="PROSITE" id="PS51257">
    <property type="entry name" value="PROKAR_LIPOPROTEIN"/>
    <property type="match status" value="1"/>
</dbReference>
<name>A0A9X1MR61_9BACT</name>
<evidence type="ECO:0000256" key="1">
    <source>
        <dbReference type="ARBA" id="ARBA00004651"/>
    </source>
</evidence>
<keyword evidence="3" id="KW-0813">Transport</keyword>
<feature type="transmembrane region" description="Helical" evidence="12">
    <location>
        <begin position="411"/>
        <end position="432"/>
    </location>
</feature>
<dbReference type="CDD" id="cd11495">
    <property type="entry name" value="SLC5sbd_NIS-like_u3"/>
    <property type="match status" value="1"/>
</dbReference>
<reference evidence="14" key="1">
    <citation type="submission" date="2021-11" db="EMBL/GenBank/DDBJ databases">
        <title>Genome sequence.</title>
        <authorList>
            <person name="Sun Q."/>
        </authorList>
    </citation>
    <scope>NUCLEOTIDE SEQUENCE</scope>
    <source>
        <strain evidence="14">JC732</strain>
    </source>
</reference>
<feature type="transmembrane region" description="Helical" evidence="12">
    <location>
        <begin position="112"/>
        <end position="133"/>
    </location>
</feature>
<dbReference type="Gene3D" id="1.20.1730.10">
    <property type="entry name" value="Sodium/glucose cotransporter"/>
    <property type="match status" value="1"/>
</dbReference>
<comment type="subcellular location">
    <subcellularLocation>
        <location evidence="1">Cell membrane</location>
        <topology evidence="1">Multi-pass membrane protein</topology>
    </subcellularLocation>
</comment>
<feature type="transmembrane region" description="Helical" evidence="12">
    <location>
        <begin position="213"/>
        <end position="238"/>
    </location>
</feature>
<dbReference type="EMBL" id="JAJKFT010000010">
    <property type="protein sequence ID" value="MCC9631149.1"/>
    <property type="molecule type" value="Genomic_DNA"/>
</dbReference>
<feature type="transmembrane region" description="Helical" evidence="12">
    <location>
        <begin position="82"/>
        <end position="106"/>
    </location>
</feature>
<dbReference type="GO" id="GO:0006814">
    <property type="term" value="P:sodium ion transport"/>
    <property type="evidence" value="ECO:0007669"/>
    <property type="project" value="UniProtKB-KW"/>
</dbReference>
<evidence type="ECO:0000313" key="15">
    <source>
        <dbReference type="Proteomes" id="UP001139103"/>
    </source>
</evidence>
<dbReference type="AlphaFoldDB" id="A0A9X1MR61"/>
<protein>
    <submittedName>
        <fullName evidence="14">Sodium:solute symporter</fullName>
    </submittedName>
</protein>
<evidence type="ECO:0000256" key="13">
    <source>
        <dbReference type="SAM" id="SignalP"/>
    </source>
</evidence>
<comment type="similarity">
    <text evidence="2 11">Belongs to the sodium:solute symporter (SSF) (TC 2.A.21) family.</text>
</comment>
<evidence type="ECO:0000256" key="10">
    <source>
        <dbReference type="ARBA" id="ARBA00023201"/>
    </source>
</evidence>
<keyword evidence="5 12" id="KW-0812">Transmembrane</keyword>
<dbReference type="InterPro" id="IPR038377">
    <property type="entry name" value="Na/Glc_symporter_sf"/>
</dbReference>
<keyword evidence="10" id="KW-0739">Sodium transport</keyword>
<keyword evidence="8" id="KW-0406">Ion transport</keyword>
<keyword evidence="15" id="KW-1185">Reference proteome</keyword>
<dbReference type="PANTHER" id="PTHR42985">
    <property type="entry name" value="SODIUM-COUPLED MONOCARBOXYLATE TRANSPORTER"/>
    <property type="match status" value="1"/>
</dbReference>
<dbReference type="RefSeq" id="WP_230222872.1">
    <property type="nucleotide sequence ID" value="NZ_JAJKFT010000010.1"/>
</dbReference>
<sequence>MKFSSATVVPFLTPLLLLATATVACAEDPQAASATVAPQFGWLNWAVLIAYLGAMVGIGGYFSRGESSSEDFFLAGGRIPWWAAGLSIYGTQLSAITFMAVPAIAFTPDGNWTKIVGGWTTLLLAPLVIRFYLPLFRRLKVQTAYEYLERRFHVAVRLIASLIFIAFQVGRMGIVLLLPAAAISATTGCNLLAAVILMGVLATTYTVLGGIEAVIWTDVVQVIVLIGGALLCLIVSLLEIGGPVQLFDIAAESNKLTMFHWSTDPGQPSTWVLVVGFFFINLIAYTTDQTVVQRYLTTRDESAAARSIWLNGLMTIPTGVLFLLLGTALWGFYQTHPDATAPAQVDQAVPWFVMHQLPAGIAGLVIAAIFAAAMSSLDSSMNSIASAVVNDFWLRLRGPAKPETEIRVARGLTLLIGVLGTSMALTMAVSQITSLFDYFNLMLGMLGGGLSGLFLLAIFTTRGHWIGALVGLAAGAAATAVVQLDSTLHVYLAGAAGTLTCFLVGYLVSRLVPSPQRDLTGLTIYTLTPLDAQNALEQEHSQPSPTPSFDSSVG</sequence>
<comment type="caution">
    <text evidence="14">The sequence shown here is derived from an EMBL/GenBank/DDBJ whole genome shotgun (WGS) entry which is preliminary data.</text>
</comment>
<dbReference type="GO" id="GO:0005886">
    <property type="term" value="C:plasma membrane"/>
    <property type="evidence" value="ECO:0007669"/>
    <property type="project" value="UniProtKB-SubCell"/>
</dbReference>
<dbReference type="Pfam" id="PF00474">
    <property type="entry name" value="SSF"/>
    <property type="match status" value="1"/>
</dbReference>
<dbReference type="InterPro" id="IPR001734">
    <property type="entry name" value="Na/solute_symporter"/>
</dbReference>
<evidence type="ECO:0000256" key="3">
    <source>
        <dbReference type="ARBA" id="ARBA00022448"/>
    </source>
</evidence>
<evidence type="ECO:0000256" key="9">
    <source>
        <dbReference type="ARBA" id="ARBA00023136"/>
    </source>
</evidence>
<feature type="chain" id="PRO_5040860847" evidence="13">
    <location>
        <begin position="27"/>
        <end position="554"/>
    </location>
</feature>
<keyword evidence="7" id="KW-0915">Sodium</keyword>
<dbReference type="Proteomes" id="UP001139103">
    <property type="component" value="Unassembled WGS sequence"/>
</dbReference>
<evidence type="ECO:0000256" key="2">
    <source>
        <dbReference type="ARBA" id="ARBA00006434"/>
    </source>
</evidence>
<accession>A0A9X1MR61</accession>
<feature type="transmembrane region" description="Helical" evidence="12">
    <location>
        <begin position="465"/>
        <end position="484"/>
    </location>
</feature>
<keyword evidence="13" id="KW-0732">Signal</keyword>
<evidence type="ECO:0000256" key="12">
    <source>
        <dbReference type="SAM" id="Phobius"/>
    </source>
</evidence>